<accession>A0A0E3ZW99</accession>
<feature type="compositionally biased region" description="Basic and acidic residues" evidence="1">
    <location>
        <begin position="133"/>
        <end position="142"/>
    </location>
</feature>
<dbReference type="EMBL" id="CP010429">
    <property type="protein sequence ID" value="AKD55574.1"/>
    <property type="molecule type" value="Genomic_DNA"/>
</dbReference>
<name>A0A0E3ZW99_9BACT</name>
<evidence type="ECO:0008006" key="5">
    <source>
        <dbReference type="Google" id="ProtNLM"/>
    </source>
</evidence>
<dbReference type="Proteomes" id="UP000033054">
    <property type="component" value="Chromosome"/>
</dbReference>
<dbReference type="OrthoDB" id="979886at2"/>
<keyword evidence="4" id="KW-1185">Reference proteome</keyword>
<keyword evidence="2" id="KW-0812">Transmembrane</keyword>
<feature type="region of interest" description="Disordered" evidence="1">
    <location>
        <begin position="62"/>
        <end position="205"/>
    </location>
</feature>
<feature type="compositionally biased region" description="Polar residues" evidence="1">
    <location>
        <begin position="62"/>
        <end position="73"/>
    </location>
</feature>
<proteinExistence type="predicted"/>
<evidence type="ECO:0000313" key="3">
    <source>
        <dbReference type="EMBL" id="AKD55574.1"/>
    </source>
</evidence>
<dbReference type="PATRIC" id="fig|1379870.5.peg.2686"/>
<dbReference type="HOGENOM" id="CLU_071523_0_0_10"/>
<reference evidence="3 4" key="1">
    <citation type="journal article" date="2014" name="Curr. Microbiol.">
        <title>Spirosoma radiotolerans sp. nov., a gamma-radiation-resistant bacterium isolated from gamma ray-irradiated soil.</title>
        <authorList>
            <person name="Lee J.J."/>
            <person name="Srinivasan S."/>
            <person name="Lim S."/>
            <person name="Joe M."/>
            <person name="Im S."/>
            <person name="Bae S.I."/>
            <person name="Park K.R."/>
            <person name="Han J.H."/>
            <person name="Park S.H."/>
            <person name="Joo B.M."/>
            <person name="Park S.J."/>
            <person name="Kim M.K."/>
        </authorList>
    </citation>
    <scope>NUCLEOTIDE SEQUENCE [LARGE SCALE GENOMIC DNA]</scope>
    <source>
        <strain evidence="3 4">DG5A</strain>
    </source>
</reference>
<sequence>MNRITFDNEDEIRVKSFVGALLINVLLVALLFLVNLSHSVPNPPPIQFVEVNFGTDARGSGRIQTYNKASDSPNPVDVKAADKRPNPKVNTTPRLEKTRVTPSPKVEEAKPAKTATEKPLIASKAESPVTTPERPEPKRAESPKAAVPVERPAPPAPPKKVETVNNDALFKKSSGGGGSNGTVGKASGTGGNNNGDDASGVGDKGNPNGKINAKEFYGTPGGSSSGVAFDVSGWSMASRPSVNDDSDETGKIVFKITVDDGGDITRIQQLQSTVSPSVAEVYRKAVQRLRLRPKGGATPPTATGTITFIIKSKD</sequence>
<evidence type="ECO:0000256" key="1">
    <source>
        <dbReference type="SAM" id="MobiDB-lite"/>
    </source>
</evidence>
<dbReference type="AlphaFoldDB" id="A0A0E3ZW99"/>
<feature type="transmembrane region" description="Helical" evidence="2">
    <location>
        <begin position="12"/>
        <end position="34"/>
    </location>
</feature>
<dbReference type="KEGG" id="srd:SD10_12365"/>
<gene>
    <name evidence="3" type="ORF">SD10_12365</name>
</gene>
<protein>
    <recommendedName>
        <fullName evidence="5">Energy transducer TonB</fullName>
    </recommendedName>
</protein>
<keyword evidence="2" id="KW-0472">Membrane</keyword>
<feature type="compositionally biased region" description="Basic and acidic residues" evidence="1">
    <location>
        <begin position="94"/>
        <end position="111"/>
    </location>
</feature>
<dbReference type="RefSeq" id="WP_046574071.1">
    <property type="nucleotide sequence ID" value="NZ_CP010429.1"/>
</dbReference>
<evidence type="ECO:0000313" key="4">
    <source>
        <dbReference type="Proteomes" id="UP000033054"/>
    </source>
</evidence>
<dbReference type="STRING" id="1379870.SD10_12365"/>
<organism evidence="3 4">
    <name type="scientific">Spirosoma radiotolerans</name>
    <dbReference type="NCBI Taxonomy" id="1379870"/>
    <lineage>
        <taxon>Bacteria</taxon>
        <taxon>Pseudomonadati</taxon>
        <taxon>Bacteroidota</taxon>
        <taxon>Cytophagia</taxon>
        <taxon>Cytophagales</taxon>
        <taxon>Cytophagaceae</taxon>
        <taxon>Spirosoma</taxon>
    </lineage>
</organism>
<keyword evidence="2" id="KW-1133">Transmembrane helix</keyword>
<feature type="compositionally biased region" description="Gly residues" evidence="1">
    <location>
        <begin position="174"/>
        <end position="193"/>
    </location>
</feature>
<evidence type="ECO:0000256" key="2">
    <source>
        <dbReference type="SAM" id="Phobius"/>
    </source>
</evidence>